<dbReference type="RefSeq" id="WP_041051623.1">
    <property type="nucleotide sequence ID" value="NZ_JXAK01000070.1"/>
</dbReference>
<accession>A0ABR5AB05</accession>
<comment type="caution">
    <text evidence="1">The sequence shown here is derived from an EMBL/GenBank/DDBJ whole genome shotgun (WGS) entry which is preliminary data.</text>
</comment>
<reference evidence="1 2" key="1">
    <citation type="submission" date="2014-12" db="EMBL/GenBank/DDBJ databases">
        <title>Draft genome sequence of Paenibacillus kamchatkensis strain B-2647.</title>
        <authorList>
            <person name="Karlyshev A.V."/>
            <person name="Kudryashova E.B."/>
        </authorList>
    </citation>
    <scope>NUCLEOTIDE SEQUENCE [LARGE SCALE GENOMIC DNA]</scope>
    <source>
        <strain evidence="1 2">VKM B-2647</strain>
    </source>
</reference>
<protein>
    <submittedName>
        <fullName evidence="1">Uncharacterized protein</fullName>
    </submittedName>
</protein>
<evidence type="ECO:0000313" key="2">
    <source>
        <dbReference type="Proteomes" id="UP000031967"/>
    </source>
</evidence>
<sequence length="69" mass="7975">MTPAWIEKACNGDRPKFQDLSLQEAIEDYEMLYGKGNDRPARRPSSRTRLMILVLIVAQNIKNKKERAV</sequence>
<organism evidence="1 2">
    <name type="scientific">Gordoniibacillus kamchatkensis</name>
    <dbReference type="NCBI Taxonomy" id="1590651"/>
    <lineage>
        <taxon>Bacteria</taxon>
        <taxon>Bacillati</taxon>
        <taxon>Bacillota</taxon>
        <taxon>Bacilli</taxon>
        <taxon>Bacillales</taxon>
        <taxon>Paenibacillaceae</taxon>
        <taxon>Gordoniibacillus</taxon>
    </lineage>
</organism>
<gene>
    <name evidence="1" type="ORF">SD70_27735</name>
</gene>
<dbReference type="EMBL" id="JXAK01000070">
    <property type="protein sequence ID" value="KIL38221.1"/>
    <property type="molecule type" value="Genomic_DNA"/>
</dbReference>
<evidence type="ECO:0000313" key="1">
    <source>
        <dbReference type="EMBL" id="KIL38221.1"/>
    </source>
</evidence>
<name>A0ABR5AB05_9BACL</name>
<keyword evidence="2" id="KW-1185">Reference proteome</keyword>
<dbReference type="Proteomes" id="UP000031967">
    <property type="component" value="Unassembled WGS sequence"/>
</dbReference>
<proteinExistence type="predicted"/>